<evidence type="ECO:0000313" key="5">
    <source>
        <dbReference type="Proteomes" id="UP001194468"/>
    </source>
</evidence>
<dbReference type="PANTHER" id="PTHR28074">
    <property type="entry name" value="ATP SYNTHASE SUBUNIT K, MITOCHONDRIAL"/>
    <property type="match status" value="1"/>
</dbReference>
<organism evidence="4 5">
    <name type="scientific">Boletus edulis BED1</name>
    <dbReference type="NCBI Taxonomy" id="1328754"/>
    <lineage>
        <taxon>Eukaryota</taxon>
        <taxon>Fungi</taxon>
        <taxon>Dikarya</taxon>
        <taxon>Basidiomycota</taxon>
        <taxon>Agaricomycotina</taxon>
        <taxon>Agaricomycetes</taxon>
        <taxon>Agaricomycetidae</taxon>
        <taxon>Boletales</taxon>
        <taxon>Boletineae</taxon>
        <taxon>Boletaceae</taxon>
        <taxon>Boletoideae</taxon>
        <taxon>Boletus</taxon>
    </lineage>
</organism>
<evidence type="ECO:0000256" key="3">
    <source>
        <dbReference type="ARBA" id="ARBA00023136"/>
    </source>
</evidence>
<dbReference type="Proteomes" id="UP001194468">
    <property type="component" value="Unassembled WGS sequence"/>
</dbReference>
<comment type="caution">
    <text evidence="4">The sequence shown here is derived from an EMBL/GenBank/DDBJ whole genome shotgun (WGS) entry which is preliminary data.</text>
</comment>
<evidence type="ECO:0000256" key="1">
    <source>
        <dbReference type="ARBA" id="ARBA00004325"/>
    </source>
</evidence>
<sequence length="85" mass="9113">MSYVIFGRSIKNEYLTLGTLFTVGATVFALKGGKKDAVAAGKPLTERVKDAVPIKAESSEEEELINSIKNFIAEAEKESGGSSHH</sequence>
<gene>
    <name evidence="4" type="ORF">L210DRAFT_2559593</name>
</gene>
<protein>
    <recommendedName>
        <fullName evidence="6">ATP synthase subunit K, mitochondrial</fullName>
    </recommendedName>
</protein>
<comment type="subcellular location">
    <subcellularLocation>
        <location evidence="1">Mitochondrion membrane</location>
    </subcellularLocation>
</comment>
<dbReference type="Pfam" id="PF11022">
    <property type="entry name" value="ATP19"/>
    <property type="match status" value="1"/>
</dbReference>
<dbReference type="EMBL" id="WHUW01000268">
    <property type="protein sequence ID" value="KAF8416193.1"/>
    <property type="molecule type" value="Genomic_DNA"/>
</dbReference>
<evidence type="ECO:0000256" key="2">
    <source>
        <dbReference type="ARBA" id="ARBA00023128"/>
    </source>
</evidence>
<proteinExistence type="predicted"/>
<dbReference type="GO" id="GO:0031966">
    <property type="term" value="C:mitochondrial membrane"/>
    <property type="evidence" value="ECO:0007669"/>
    <property type="project" value="UniProtKB-SubCell"/>
</dbReference>
<dbReference type="AlphaFoldDB" id="A0AAD4BBV0"/>
<keyword evidence="5" id="KW-1185">Reference proteome</keyword>
<evidence type="ECO:0000313" key="4">
    <source>
        <dbReference type="EMBL" id="KAF8416193.1"/>
    </source>
</evidence>
<keyword evidence="2" id="KW-0496">Mitochondrion</keyword>
<dbReference type="GO" id="GO:0015986">
    <property type="term" value="P:proton motive force-driven ATP synthesis"/>
    <property type="evidence" value="ECO:0007669"/>
    <property type="project" value="TreeGrafter"/>
</dbReference>
<evidence type="ECO:0008006" key="6">
    <source>
        <dbReference type="Google" id="ProtNLM"/>
    </source>
</evidence>
<reference evidence="4" key="1">
    <citation type="submission" date="2019-10" db="EMBL/GenBank/DDBJ databases">
        <authorList>
            <consortium name="DOE Joint Genome Institute"/>
            <person name="Kuo A."/>
            <person name="Miyauchi S."/>
            <person name="Kiss E."/>
            <person name="Drula E."/>
            <person name="Kohler A."/>
            <person name="Sanchez-Garcia M."/>
            <person name="Andreopoulos B."/>
            <person name="Barry K.W."/>
            <person name="Bonito G."/>
            <person name="Buee M."/>
            <person name="Carver A."/>
            <person name="Chen C."/>
            <person name="Cichocki N."/>
            <person name="Clum A."/>
            <person name="Culley D."/>
            <person name="Crous P.W."/>
            <person name="Fauchery L."/>
            <person name="Girlanda M."/>
            <person name="Hayes R."/>
            <person name="Keri Z."/>
            <person name="LaButti K."/>
            <person name="Lipzen A."/>
            <person name="Lombard V."/>
            <person name="Magnuson J."/>
            <person name="Maillard F."/>
            <person name="Morin E."/>
            <person name="Murat C."/>
            <person name="Nolan M."/>
            <person name="Ohm R."/>
            <person name="Pangilinan J."/>
            <person name="Pereira M."/>
            <person name="Perotto S."/>
            <person name="Peter M."/>
            <person name="Riley R."/>
            <person name="Sitrit Y."/>
            <person name="Stielow B."/>
            <person name="Szollosi G."/>
            <person name="Zifcakova L."/>
            <person name="Stursova M."/>
            <person name="Spatafora J.W."/>
            <person name="Tedersoo L."/>
            <person name="Vaario L.-M."/>
            <person name="Yamada A."/>
            <person name="Yan M."/>
            <person name="Wang P."/>
            <person name="Xu J."/>
            <person name="Bruns T."/>
            <person name="Baldrian P."/>
            <person name="Vilgalys R."/>
            <person name="Henrissat B."/>
            <person name="Grigoriev I.V."/>
            <person name="Hibbett D."/>
            <person name="Nagy L.G."/>
            <person name="Martin F.M."/>
        </authorList>
    </citation>
    <scope>NUCLEOTIDE SEQUENCE</scope>
    <source>
        <strain evidence="4">BED1</strain>
    </source>
</reference>
<reference evidence="4" key="2">
    <citation type="journal article" date="2020" name="Nat. Commun.">
        <title>Large-scale genome sequencing of mycorrhizal fungi provides insights into the early evolution of symbiotic traits.</title>
        <authorList>
            <person name="Miyauchi S."/>
            <person name="Kiss E."/>
            <person name="Kuo A."/>
            <person name="Drula E."/>
            <person name="Kohler A."/>
            <person name="Sanchez-Garcia M."/>
            <person name="Morin E."/>
            <person name="Andreopoulos B."/>
            <person name="Barry K.W."/>
            <person name="Bonito G."/>
            <person name="Buee M."/>
            <person name="Carver A."/>
            <person name="Chen C."/>
            <person name="Cichocki N."/>
            <person name="Clum A."/>
            <person name="Culley D."/>
            <person name="Crous P.W."/>
            <person name="Fauchery L."/>
            <person name="Girlanda M."/>
            <person name="Hayes R.D."/>
            <person name="Keri Z."/>
            <person name="LaButti K."/>
            <person name="Lipzen A."/>
            <person name="Lombard V."/>
            <person name="Magnuson J."/>
            <person name="Maillard F."/>
            <person name="Murat C."/>
            <person name="Nolan M."/>
            <person name="Ohm R.A."/>
            <person name="Pangilinan J."/>
            <person name="Pereira M.F."/>
            <person name="Perotto S."/>
            <person name="Peter M."/>
            <person name="Pfister S."/>
            <person name="Riley R."/>
            <person name="Sitrit Y."/>
            <person name="Stielow J.B."/>
            <person name="Szollosi G."/>
            <person name="Zifcakova L."/>
            <person name="Stursova M."/>
            <person name="Spatafora J.W."/>
            <person name="Tedersoo L."/>
            <person name="Vaario L.M."/>
            <person name="Yamada A."/>
            <person name="Yan M."/>
            <person name="Wang P."/>
            <person name="Xu J."/>
            <person name="Bruns T."/>
            <person name="Baldrian P."/>
            <person name="Vilgalys R."/>
            <person name="Dunand C."/>
            <person name="Henrissat B."/>
            <person name="Grigoriev I.V."/>
            <person name="Hibbett D."/>
            <person name="Nagy L.G."/>
            <person name="Martin F.M."/>
        </authorList>
    </citation>
    <scope>NUCLEOTIDE SEQUENCE</scope>
    <source>
        <strain evidence="4">BED1</strain>
    </source>
</reference>
<keyword evidence="3" id="KW-0472">Membrane</keyword>
<name>A0AAD4BBV0_BOLED</name>
<accession>A0AAD4BBV0</accession>
<dbReference type="InterPro" id="IPR021278">
    <property type="entry name" value="ATP19"/>
</dbReference>
<dbReference type="PANTHER" id="PTHR28074:SF1">
    <property type="entry name" value="ATP SYNTHASE SUBUNIT K, MITOCHONDRIAL"/>
    <property type="match status" value="1"/>
</dbReference>